<feature type="transmembrane region" description="Helical" evidence="7">
    <location>
        <begin position="448"/>
        <end position="470"/>
    </location>
</feature>
<dbReference type="SUPFAM" id="SSF82861">
    <property type="entry name" value="Mechanosensitive channel protein MscS (YggB), transmembrane region"/>
    <property type="match status" value="1"/>
</dbReference>
<dbReference type="PANTHER" id="PTHR30460:SF0">
    <property type="entry name" value="MODERATE CONDUCTANCE MECHANOSENSITIVE CHANNEL YBIO"/>
    <property type="match status" value="1"/>
</dbReference>
<dbReference type="SUPFAM" id="SSF82689">
    <property type="entry name" value="Mechanosensitive channel protein MscS (YggB), C-terminal domain"/>
    <property type="match status" value="1"/>
</dbReference>
<dbReference type="InterPro" id="IPR045276">
    <property type="entry name" value="YbiO_bact"/>
</dbReference>
<keyword evidence="8" id="KW-0732">Signal</keyword>
<dbReference type="Gene3D" id="1.10.287.1260">
    <property type="match status" value="1"/>
</dbReference>
<dbReference type="InterPro" id="IPR011066">
    <property type="entry name" value="MscS_channel_C_sf"/>
</dbReference>
<dbReference type="GO" id="GO:0005886">
    <property type="term" value="C:plasma membrane"/>
    <property type="evidence" value="ECO:0007669"/>
    <property type="project" value="UniProtKB-SubCell"/>
</dbReference>
<dbReference type="SUPFAM" id="SSF50182">
    <property type="entry name" value="Sm-like ribonucleoproteins"/>
    <property type="match status" value="1"/>
</dbReference>
<keyword evidence="4 7" id="KW-0812">Transmembrane</keyword>
<comment type="similarity">
    <text evidence="2">Belongs to the MscS (TC 1.A.23) family.</text>
</comment>
<proteinExistence type="inferred from homology"/>
<dbReference type="InterPro" id="IPR023408">
    <property type="entry name" value="MscS_beta-dom_sf"/>
</dbReference>
<feature type="transmembrane region" description="Helical" evidence="7">
    <location>
        <begin position="476"/>
        <end position="495"/>
    </location>
</feature>
<evidence type="ECO:0000256" key="3">
    <source>
        <dbReference type="ARBA" id="ARBA00022475"/>
    </source>
</evidence>
<dbReference type="GO" id="GO:0008381">
    <property type="term" value="F:mechanosensitive monoatomic ion channel activity"/>
    <property type="evidence" value="ECO:0007669"/>
    <property type="project" value="InterPro"/>
</dbReference>
<keyword evidence="11" id="KW-1185">Reference proteome</keyword>
<evidence type="ECO:0000259" key="9">
    <source>
        <dbReference type="Pfam" id="PF00924"/>
    </source>
</evidence>
<feature type="transmembrane region" description="Helical" evidence="7">
    <location>
        <begin position="81"/>
        <end position="101"/>
    </location>
</feature>
<dbReference type="Pfam" id="PF00924">
    <property type="entry name" value="MS_channel_2nd"/>
    <property type="match status" value="1"/>
</dbReference>
<feature type="domain" description="Mechanosensitive ion channel MscS" evidence="9">
    <location>
        <begin position="493"/>
        <end position="558"/>
    </location>
</feature>
<evidence type="ECO:0000256" key="6">
    <source>
        <dbReference type="ARBA" id="ARBA00023136"/>
    </source>
</evidence>
<dbReference type="RefSeq" id="WP_083599268.1">
    <property type="nucleotide sequence ID" value="NZ_FQZQ01000006.1"/>
</dbReference>
<feature type="transmembrane region" description="Helical" evidence="7">
    <location>
        <begin position="162"/>
        <end position="184"/>
    </location>
</feature>
<evidence type="ECO:0000256" key="7">
    <source>
        <dbReference type="SAM" id="Phobius"/>
    </source>
</evidence>
<evidence type="ECO:0000313" key="11">
    <source>
        <dbReference type="Proteomes" id="UP000183982"/>
    </source>
</evidence>
<evidence type="ECO:0000256" key="1">
    <source>
        <dbReference type="ARBA" id="ARBA00004651"/>
    </source>
</evidence>
<feature type="transmembrane region" description="Helical" evidence="7">
    <location>
        <begin position="128"/>
        <end position="150"/>
    </location>
</feature>
<comment type="subcellular location">
    <subcellularLocation>
        <location evidence="1">Cell membrane</location>
        <topology evidence="1">Multi-pass membrane protein</topology>
    </subcellularLocation>
</comment>
<protein>
    <submittedName>
        <fullName evidence="10">Small-conductance mechanosensitive channel</fullName>
    </submittedName>
</protein>
<feature type="chain" id="PRO_5012861597" evidence="8">
    <location>
        <begin position="23"/>
        <end position="689"/>
    </location>
</feature>
<keyword evidence="5 7" id="KW-1133">Transmembrane helix</keyword>
<dbReference type="InterPro" id="IPR006685">
    <property type="entry name" value="MscS_channel_2nd"/>
</dbReference>
<feature type="transmembrane region" description="Helical" evidence="7">
    <location>
        <begin position="314"/>
        <end position="336"/>
    </location>
</feature>
<feature type="transmembrane region" description="Helical" evidence="7">
    <location>
        <begin position="204"/>
        <end position="225"/>
    </location>
</feature>
<dbReference type="OrthoDB" id="9814206at2"/>
<evidence type="ECO:0000256" key="5">
    <source>
        <dbReference type="ARBA" id="ARBA00022989"/>
    </source>
</evidence>
<name>A0A1M6HIH4_9RHOB</name>
<dbReference type="Gene3D" id="2.30.30.60">
    <property type="match status" value="1"/>
</dbReference>
<dbReference type="Gene3D" id="3.30.70.100">
    <property type="match status" value="1"/>
</dbReference>
<dbReference type="STRING" id="1470563.SAMN05444000_10661"/>
<dbReference type="Proteomes" id="UP000183982">
    <property type="component" value="Unassembled WGS sequence"/>
</dbReference>
<dbReference type="AlphaFoldDB" id="A0A1M6HIH4"/>
<dbReference type="InterPro" id="IPR010920">
    <property type="entry name" value="LSM_dom_sf"/>
</dbReference>
<organism evidence="10 11">
    <name type="scientific">Shimia gijangensis</name>
    <dbReference type="NCBI Taxonomy" id="1470563"/>
    <lineage>
        <taxon>Bacteria</taxon>
        <taxon>Pseudomonadati</taxon>
        <taxon>Pseudomonadota</taxon>
        <taxon>Alphaproteobacteria</taxon>
        <taxon>Rhodobacterales</taxon>
        <taxon>Roseobacteraceae</taxon>
    </lineage>
</organism>
<feature type="transmembrane region" description="Helical" evidence="7">
    <location>
        <begin position="398"/>
        <end position="418"/>
    </location>
</feature>
<evidence type="ECO:0000313" key="10">
    <source>
        <dbReference type="EMBL" id="SHJ22016.1"/>
    </source>
</evidence>
<feature type="transmembrane region" description="Helical" evidence="7">
    <location>
        <begin position="284"/>
        <end position="308"/>
    </location>
</feature>
<keyword evidence="6 7" id="KW-0472">Membrane</keyword>
<dbReference type="EMBL" id="FQZQ01000006">
    <property type="protein sequence ID" value="SHJ22016.1"/>
    <property type="molecule type" value="Genomic_DNA"/>
</dbReference>
<accession>A0A1M6HIH4</accession>
<evidence type="ECO:0000256" key="8">
    <source>
        <dbReference type="SAM" id="SignalP"/>
    </source>
</evidence>
<reference evidence="11" key="1">
    <citation type="submission" date="2016-11" db="EMBL/GenBank/DDBJ databases">
        <authorList>
            <person name="Varghese N."/>
            <person name="Submissions S."/>
        </authorList>
    </citation>
    <scope>NUCLEOTIDE SEQUENCE [LARGE SCALE GENOMIC DNA]</scope>
    <source>
        <strain evidence="11">DSM 100564</strain>
    </source>
</reference>
<evidence type="ECO:0000256" key="2">
    <source>
        <dbReference type="ARBA" id="ARBA00008017"/>
    </source>
</evidence>
<sequence length="689" mass="75087">MLRSAMAASLLFVLFAANPVLAEDVAEYVSADAFFGNTIAIFDLLMASSATAAQNLTSLMVSAPDFMTEVSNFFDRLSQTGFSAGSMILLAVFWLGLGAMAEQAYRLVLRKIRSDPDPEHPVIFGQRLGWFGGNLIGLCIFALVGGWPLLMATQTELVSQTVVVTYLSAILAVRGFAITLRMLISPFRPEMRIAHLNNEDARQLYFHALFIASFAVVSFVTASLFHSGGMAQAAVLLFVLMTRSLVACLVVLAFFANQKGVARLIQTRPDGTYRTGGWPSFARIWHLLATIYVGMSWFVACVLLLLGRTEANELAVLSFLALMGLLAISLLLDDWASRVDMRNRDPDQPNLPSFAQFFARLGRAAAMIATIILLIRIWSAPWGGANITSRVSQGVVPALTQMVITFFMAYVLWQLVLIGSERVMSRATPADGAGNTARQTRITTLLPLVRNFMLVAIAIIAVMIGLSAIGVDVLPLFAGAGVIGLAIGLGSQTLVKDVVSGIFFLLDDAFRVGDYVDAGVAMGTIERAGIRSLQIRHHLGALHTVPFGEIKTIANHSRDWVIFKMDFRLPFETDTNALRKKFKALGQKLLLDETFGGLFVEPLKSSGVVMMDDSAMVVRASFKSRPGEQFQLRRVVYEAVRNMFREEGIDVAVREVRVRSTSSDALSGAGAQIASEAALKQSKDTKDMP</sequence>
<keyword evidence="3" id="KW-1003">Cell membrane</keyword>
<dbReference type="PANTHER" id="PTHR30460">
    <property type="entry name" value="MODERATE CONDUCTANCE MECHANOSENSITIVE CHANNEL YBIO"/>
    <property type="match status" value="1"/>
</dbReference>
<feature type="transmembrane region" description="Helical" evidence="7">
    <location>
        <begin position="231"/>
        <end position="256"/>
    </location>
</feature>
<evidence type="ECO:0000256" key="4">
    <source>
        <dbReference type="ARBA" id="ARBA00022692"/>
    </source>
</evidence>
<feature type="signal peptide" evidence="8">
    <location>
        <begin position="1"/>
        <end position="22"/>
    </location>
</feature>
<gene>
    <name evidence="10" type="ORF">SAMN05444000_10661</name>
</gene>
<dbReference type="InterPro" id="IPR011014">
    <property type="entry name" value="MscS_channel_TM-2"/>
</dbReference>
<feature type="transmembrane region" description="Helical" evidence="7">
    <location>
        <begin position="357"/>
        <end position="378"/>
    </location>
</feature>